<dbReference type="Gene3D" id="1.20.120.310">
    <property type="entry name" value="ERV/ALR sulfhydryl oxidase domain"/>
    <property type="match status" value="1"/>
</dbReference>
<dbReference type="InterPro" id="IPR039799">
    <property type="entry name" value="ALR/ERV"/>
</dbReference>
<keyword evidence="4 6" id="KW-0560">Oxidoreductase</keyword>
<dbReference type="PANTHER" id="PTHR12645">
    <property type="entry name" value="ALR/ERV"/>
    <property type="match status" value="1"/>
</dbReference>
<dbReference type="GO" id="GO:0005739">
    <property type="term" value="C:mitochondrion"/>
    <property type="evidence" value="ECO:0007669"/>
    <property type="project" value="TreeGrafter"/>
</dbReference>
<comment type="cofactor">
    <cofactor evidence="1 6">
        <name>FAD</name>
        <dbReference type="ChEBI" id="CHEBI:57692"/>
    </cofactor>
</comment>
<keyword evidence="5" id="KW-1015">Disulfide bond</keyword>
<keyword evidence="3 6" id="KW-0274">FAD</keyword>
<protein>
    <recommendedName>
        <fullName evidence="6">Sulfhydryl oxidase</fullName>
        <ecNumber evidence="6">1.8.3.2</ecNumber>
    </recommendedName>
</protein>
<accession>Q7XZ24</accession>
<dbReference type="EC" id="1.8.3.2" evidence="6"/>
<keyword evidence="2 6" id="KW-0285">Flavoprotein</keyword>
<evidence type="ECO:0000259" key="7">
    <source>
        <dbReference type="PROSITE" id="PS51324"/>
    </source>
</evidence>
<sequence>GTRQSFTSRTYSYTFEGTMTADGGVDADTLGRTTWTFLHTMASTHPISPTPSQISRVKRFMYDFSHVYPCAPCAYSFRQIMAQYPVDATTGPRFAQWMCTVHNEVNKEIGKPLFDCSKVGDKWGVCESCAAHQEELDSFMRMVKQTRHSH</sequence>
<evidence type="ECO:0000256" key="3">
    <source>
        <dbReference type="ARBA" id="ARBA00022827"/>
    </source>
</evidence>
<organism evidence="8">
    <name type="scientific">Griffithsia japonica</name>
    <name type="common">Red alga</name>
    <dbReference type="NCBI Taxonomy" id="83288"/>
    <lineage>
        <taxon>Eukaryota</taxon>
        <taxon>Rhodophyta</taxon>
        <taxon>Florideophyceae</taxon>
        <taxon>Rhodymeniophycidae</taxon>
        <taxon>Ceramiales</taxon>
        <taxon>Ceramiaceae</taxon>
        <taxon>Griffithsia</taxon>
    </lineage>
</organism>
<dbReference type="InterPro" id="IPR036774">
    <property type="entry name" value="ERV/ALR_sulphydryl_oxid_sf"/>
</dbReference>
<dbReference type="PANTHER" id="PTHR12645:SF0">
    <property type="entry name" value="FAD-LINKED SULFHYDRYL OXIDASE ALR"/>
    <property type="match status" value="1"/>
</dbReference>
<reference evidence="8" key="1">
    <citation type="submission" date="2002-06" db="EMBL/GenBank/DDBJ databases">
        <authorList>
            <person name="Liu C.L."/>
            <person name="Lee Y.K."/>
            <person name="Lee H.K."/>
        </authorList>
    </citation>
    <scope>NUCLEOTIDE SEQUENCE</scope>
</reference>
<dbReference type="AlphaFoldDB" id="Q7XZ24"/>
<dbReference type="PROSITE" id="PS51324">
    <property type="entry name" value="ERV_ALR"/>
    <property type="match status" value="1"/>
</dbReference>
<dbReference type="Pfam" id="PF04777">
    <property type="entry name" value="Evr1_Alr"/>
    <property type="match status" value="1"/>
</dbReference>
<evidence type="ECO:0000256" key="5">
    <source>
        <dbReference type="ARBA" id="ARBA00023157"/>
    </source>
</evidence>
<name>Q7XZ24_GRIJA</name>
<comment type="catalytic activity">
    <reaction evidence="6">
        <text>2 R'C(R)SH + O2 = R'C(R)S-S(R)CR' + H2O2</text>
        <dbReference type="Rhea" id="RHEA:17357"/>
        <dbReference type="ChEBI" id="CHEBI:15379"/>
        <dbReference type="ChEBI" id="CHEBI:16240"/>
        <dbReference type="ChEBI" id="CHEBI:16520"/>
        <dbReference type="ChEBI" id="CHEBI:17412"/>
        <dbReference type="EC" id="1.8.3.2"/>
    </reaction>
</comment>
<dbReference type="InterPro" id="IPR017905">
    <property type="entry name" value="ERV/ALR_sulphydryl_oxidase"/>
</dbReference>
<proteinExistence type="evidence at transcript level"/>
<evidence type="ECO:0000313" key="8">
    <source>
        <dbReference type="EMBL" id="AAM94000.1"/>
    </source>
</evidence>
<feature type="non-terminal residue" evidence="8">
    <location>
        <position position="1"/>
    </location>
</feature>
<dbReference type="EMBL" id="AY123128">
    <property type="protein sequence ID" value="AAM94000.1"/>
    <property type="molecule type" value="mRNA"/>
</dbReference>
<dbReference type="SUPFAM" id="SSF69000">
    <property type="entry name" value="FAD-dependent thiol oxidase"/>
    <property type="match status" value="1"/>
</dbReference>
<dbReference type="GO" id="GO:0050660">
    <property type="term" value="F:flavin adenine dinucleotide binding"/>
    <property type="evidence" value="ECO:0007669"/>
    <property type="project" value="TreeGrafter"/>
</dbReference>
<evidence type="ECO:0000256" key="6">
    <source>
        <dbReference type="RuleBase" id="RU371123"/>
    </source>
</evidence>
<evidence type="ECO:0000256" key="2">
    <source>
        <dbReference type="ARBA" id="ARBA00022630"/>
    </source>
</evidence>
<evidence type="ECO:0000256" key="1">
    <source>
        <dbReference type="ARBA" id="ARBA00001974"/>
    </source>
</evidence>
<feature type="domain" description="ERV/ALR sulfhydryl oxidase" evidence="7">
    <location>
        <begin position="23"/>
        <end position="123"/>
    </location>
</feature>
<dbReference type="GO" id="GO:0016971">
    <property type="term" value="F:flavin-dependent sulfhydryl oxidase activity"/>
    <property type="evidence" value="ECO:0007669"/>
    <property type="project" value="InterPro"/>
</dbReference>
<evidence type="ECO:0000256" key="4">
    <source>
        <dbReference type="ARBA" id="ARBA00023002"/>
    </source>
</evidence>